<dbReference type="PANTHER" id="PTHR23135">
    <property type="entry name" value="MUR LIGASE FAMILY MEMBER"/>
    <property type="match status" value="1"/>
</dbReference>
<dbReference type="HAMAP" id="MF_00208">
    <property type="entry name" value="MurE"/>
    <property type="match status" value="1"/>
</dbReference>
<sequence>MLLSRLIRGIALTDQIGRDVEITSLTCDSRTVSPGGLFAAFRGEKTDGTQFIQEALDRGAAAVLCAQPPDRPGPWLLTSDPRGAFGQMAANWFGRPGERMTLVGVTGTNGKTTTTYLLKGVLEAVCQTKVGLIGTNQNLIGQQALPAQRTTPDAYTLQSLLARMEEAGCTHVVMEVSSHALALRRTAGLWFQAGIFTNLTRDHLDFHGTMEAYRKAKGLLFQQCQTGIFNLDDGAGRQFAQTAPCQAVTFGETQGQAQVLAREIRLYPDRVSFQVHWPQGSCPVTLPIPGRFTVYNALGVLACCLALGLPMDQAAGALAQIPGVKGRVEVVPVPAPYTVLIDYAHTPDALEKVLTAARDVTQCRLLCLFGCGGDRDRTKRPVMGEIAAALADLVILTSDNPRTEDPEAILDQVAAGFPPGFTAWVRQPDRRAAIRQALSMGRAGDVILLAGKGHETEQEIGTQRVHLDEREEIASFFQQNTL</sequence>
<dbReference type="GO" id="GO:0005737">
    <property type="term" value="C:cytoplasm"/>
    <property type="evidence" value="ECO:0007669"/>
    <property type="project" value="UniProtKB-SubCell"/>
</dbReference>
<dbReference type="Gene3D" id="3.90.190.20">
    <property type="entry name" value="Mur ligase, C-terminal domain"/>
    <property type="match status" value="1"/>
</dbReference>
<comment type="caution">
    <text evidence="17">The sequence shown here is derived from an EMBL/GenBank/DDBJ whole genome shotgun (WGS) entry which is preliminary data.</text>
</comment>
<keyword evidence="7 12" id="KW-0067">ATP-binding</keyword>
<feature type="domain" description="Mur ligase C-terminal" evidence="15">
    <location>
        <begin position="326"/>
        <end position="453"/>
    </location>
</feature>
<dbReference type="GO" id="GO:0051301">
    <property type="term" value="P:cell division"/>
    <property type="evidence" value="ECO:0007669"/>
    <property type="project" value="UniProtKB-KW"/>
</dbReference>
<evidence type="ECO:0000256" key="7">
    <source>
        <dbReference type="ARBA" id="ARBA00022840"/>
    </source>
</evidence>
<keyword evidence="8 12" id="KW-0133">Cell shape</keyword>
<dbReference type="InterPro" id="IPR005761">
    <property type="entry name" value="UDP-N-AcMur-Glu-dNH2Pim_ligase"/>
</dbReference>
<evidence type="ECO:0000256" key="2">
    <source>
        <dbReference type="ARBA" id="ARBA00005898"/>
    </source>
</evidence>
<dbReference type="GO" id="GO:0008765">
    <property type="term" value="F:UDP-N-acetylmuramoylalanyl-D-glutamate-2,6-diaminopimelate ligase activity"/>
    <property type="evidence" value="ECO:0007669"/>
    <property type="project" value="UniProtKB-UniRule"/>
</dbReference>
<dbReference type="Proteomes" id="UP000260649">
    <property type="component" value="Unassembled WGS sequence"/>
</dbReference>
<dbReference type="SUPFAM" id="SSF53623">
    <property type="entry name" value="MurD-like peptide ligases, catalytic domain"/>
    <property type="match status" value="1"/>
</dbReference>
<dbReference type="NCBIfam" id="NF001124">
    <property type="entry name" value="PRK00139.1-2"/>
    <property type="match status" value="1"/>
</dbReference>
<dbReference type="InterPro" id="IPR004101">
    <property type="entry name" value="Mur_ligase_C"/>
</dbReference>
<evidence type="ECO:0000256" key="6">
    <source>
        <dbReference type="ARBA" id="ARBA00022741"/>
    </source>
</evidence>
<dbReference type="Pfam" id="PF02875">
    <property type="entry name" value="Mur_ligase_C"/>
    <property type="match status" value="1"/>
</dbReference>
<evidence type="ECO:0000256" key="5">
    <source>
        <dbReference type="ARBA" id="ARBA00022618"/>
    </source>
</evidence>
<feature type="binding site" evidence="12">
    <location>
        <begin position="150"/>
        <end position="151"/>
    </location>
    <ligand>
        <name>UDP-N-acetyl-alpha-D-muramoyl-L-alanyl-D-glutamate</name>
        <dbReference type="ChEBI" id="CHEBI:83900"/>
    </ligand>
</feature>
<keyword evidence="12" id="KW-0460">Magnesium</keyword>
<dbReference type="GeneID" id="97996282"/>
<dbReference type="EC" id="6.3.2.13" evidence="12"/>
<evidence type="ECO:0000259" key="16">
    <source>
        <dbReference type="Pfam" id="PF08245"/>
    </source>
</evidence>
<feature type="binding site" evidence="12">
    <location>
        <position position="185"/>
    </location>
    <ligand>
        <name>UDP-N-acetyl-alpha-D-muramoyl-L-alanyl-D-glutamate</name>
        <dbReference type="ChEBI" id="CHEBI:83900"/>
    </ligand>
</feature>
<dbReference type="SUPFAM" id="SSF63418">
    <property type="entry name" value="MurE/MurF N-terminal domain"/>
    <property type="match status" value="1"/>
</dbReference>
<dbReference type="GO" id="GO:0071555">
    <property type="term" value="P:cell wall organization"/>
    <property type="evidence" value="ECO:0007669"/>
    <property type="project" value="UniProtKB-KW"/>
</dbReference>
<comment type="PTM">
    <text evidence="12">Carboxylation is probably crucial for Mg(2+) binding and, consequently, for the gamma-phosphate positioning of ATP.</text>
</comment>
<keyword evidence="4 12" id="KW-0436">Ligase</keyword>
<feature type="binding site" evidence="12">
    <location>
        <position position="177"/>
    </location>
    <ligand>
        <name>UDP-N-acetyl-alpha-D-muramoyl-L-alanyl-D-glutamate</name>
        <dbReference type="ChEBI" id="CHEBI:83900"/>
    </ligand>
</feature>
<dbReference type="InterPro" id="IPR000713">
    <property type="entry name" value="Mur_ligase_N"/>
</dbReference>
<dbReference type="InterPro" id="IPR035911">
    <property type="entry name" value="MurE/MurF_N"/>
</dbReference>
<dbReference type="PANTHER" id="PTHR23135:SF4">
    <property type="entry name" value="UDP-N-ACETYLMURAMOYL-L-ALANYL-D-GLUTAMATE--2,6-DIAMINOPIMELATE LIGASE MURE HOMOLOG, CHLOROPLASTIC"/>
    <property type="match status" value="1"/>
</dbReference>
<evidence type="ECO:0000256" key="8">
    <source>
        <dbReference type="ARBA" id="ARBA00022960"/>
    </source>
</evidence>
<dbReference type="SUPFAM" id="SSF53244">
    <property type="entry name" value="MurD-like peptide ligases, peptide-binding domain"/>
    <property type="match status" value="1"/>
</dbReference>
<comment type="subcellular location">
    <subcellularLocation>
        <location evidence="12 13">Cytoplasm</location>
    </subcellularLocation>
</comment>
<accession>A0A3E2B134</accession>
<dbReference type="NCBIfam" id="NF001126">
    <property type="entry name" value="PRK00139.1-4"/>
    <property type="match status" value="1"/>
</dbReference>
<feature type="binding site" evidence="12">
    <location>
        <begin position="107"/>
        <end position="113"/>
    </location>
    <ligand>
        <name>ATP</name>
        <dbReference type="ChEBI" id="CHEBI:30616"/>
    </ligand>
</feature>
<keyword evidence="10 12" id="KW-0131">Cell cycle</keyword>
<dbReference type="OrthoDB" id="9800958at2"/>
<dbReference type="Gene3D" id="3.40.1390.10">
    <property type="entry name" value="MurE/MurF, N-terminal domain"/>
    <property type="match status" value="1"/>
</dbReference>
<keyword evidence="18" id="KW-1185">Reference proteome</keyword>
<dbReference type="GO" id="GO:0004326">
    <property type="term" value="F:tetrahydrofolylpolyglutamate synthase activity"/>
    <property type="evidence" value="ECO:0007669"/>
    <property type="project" value="InterPro"/>
</dbReference>
<dbReference type="PROSITE" id="PS01011">
    <property type="entry name" value="FOLYLPOLYGLU_SYNT_1"/>
    <property type="match status" value="1"/>
</dbReference>
<dbReference type="Gene3D" id="3.40.1190.10">
    <property type="entry name" value="Mur-like, catalytic domain"/>
    <property type="match status" value="1"/>
</dbReference>
<feature type="binding site" evidence="12">
    <location>
        <position position="455"/>
    </location>
    <ligand>
        <name>meso-2,6-diaminopimelate</name>
        <dbReference type="ChEBI" id="CHEBI:57791"/>
    </ligand>
</feature>
<evidence type="ECO:0000313" key="18">
    <source>
        <dbReference type="Proteomes" id="UP000260649"/>
    </source>
</evidence>
<dbReference type="GO" id="GO:0008360">
    <property type="term" value="P:regulation of cell shape"/>
    <property type="evidence" value="ECO:0007669"/>
    <property type="project" value="UniProtKB-KW"/>
</dbReference>
<dbReference type="GO" id="GO:0005524">
    <property type="term" value="F:ATP binding"/>
    <property type="evidence" value="ECO:0007669"/>
    <property type="project" value="UniProtKB-UniRule"/>
</dbReference>
<dbReference type="UniPathway" id="UPA00219"/>
<dbReference type="EMBL" id="QQRQ01000032">
    <property type="protein sequence ID" value="RFT05722.1"/>
    <property type="molecule type" value="Genomic_DNA"/>
</dbReference>
<evidence type="ECO:0000259" key="14">
    <source>
        <dbReference type="Pfam" id="PF01225"/>
    </source>
</evidence>
<feature type="binding site" evidence="12">
    <location>
        <position position="451"/>
    </location>
    <ligand>
        <name>meso-2,6-diaminopimelate</name>
        <dbReference type="ChEBI" id="CHEBI:57791"/>
    </ligand>
</feature>
<reference evidence="17 18" key="1">
    <citation type="submission" date="2018-07" db="EMBL/GenBank/DDBJ databases">
        <title>GABA Modulating Bacteria of the Human Gut Microbiota.</title>
        <authorList>
            <person name="Strandwitz P."/>
            <person name="Kim K.H."/>
            <person name="Terekhova D."/>
            <person name="Liu J.K."/>
            <person name="Sharma A."/>
            <person name="Levering J."/>
            <person name="Mcdonald D."/>
            <person name="Dietrich D."/>
            <person name="Ramadhar T.R."/>
            <person name="Lekbua A."/>
            <person name="Mroue N."/>
            <person name="Liston C."/>
            <person name="Stewart E.J."/>
            <person name="Dubin M.J."/>
            <person name="Zengler K."/>
            <person name="Knight R."/>
            <person name="Gilbert J.A."/>
            <person name="Clardy J."/>
            <person name="Lewis K."/>
        </authorList>
    </citation>
    <scope>NUCLEOTIDE SEQUENCE [LARGE SCALE GENOMIC DNA]</scope>
    <source>
        <strain evidence="17 18">KLE1738</strain>
    </source>
</reference>
<comment type="cofactor">
    <cofactor evidence="12">
        <name>Mg(2+)</name>
        <dbReference type="ChEBI" id="CHEBI:18420"/>
    </cofactor>
</comment>
<feature type="short sequence motif" description="Meso-diaminopimelate recognition motif" evidence="12">
    <location>
        <begin position="399"/>
        <end position="402"/>
    </location>
</feature>
<feature type="domain" description="Mur ligase central" evidence="16">
    <location>
        <begin position="105"/>
        <end position="303"/>
    </location>
</feature>
<evidence type="ECO:0000256" key="1">
    <source>
        <dbReference type="ARBA" id="ARBA00004752"/>
    </source>
</evidence>
<keyword evidence="5 12" id="KW-0132">Cell division</keyword>
<evidence type="ECO:0000256" key="11">
    <source>
        <dbReference type="ARBA" id="ARBA00023316"/>
    </source>
</evidence>
<dbReference type="GO" id="GO:0000287">
    <property type="term" value="F:magnesium ion binding"/>
    <property type="evidence" value="ECO:0007669"/>
    <property type="project" value="UniProtKB-UniRule"/>
</dbReference>
<keyword evidence="9 12" id="KW-0573">Peptidoglycan synthesis</keyword>
<feature type="modified residue" description="N6-carboxylysine" evidence="12">
    <location>
        <position position="217"/>
    </location>
</feature>
<feature type="binding site" evidence="12">
    <location>
        <position position="29"/>
    </location>
    <ligand>
        <name>UDP-N-acetyl-alpha-D-muramoyl-L-alanyl-D-glutamate</name>
        <dbReference type="ChEBI" id="CHEBI:83900"/>
    </ligand>
</feature>
<evidence type="ECO:0000256" key="4">
    <source>
        <dbReference type="ARBA" id="ARBA00022598"/>
    </source>
</evidence>
<dbReference type="InterPro" id="IPR036565">
    <property type="entry name" value="Mur-like_cat_sf"/>
</dbReference>
<name>A0A3E2B134_9FIRM</name>
<organism evidence="17 18">
    <name type="scientific">Evtepia gabavorous</name>
    <dbReference type="NCBI Taxonomy" id="2211183"/>
    <lineage>
        <taxon>Bacteria</taxon>
        <taxon>Bacillati</taxon>
        <taxon>Bacillota</taxon>
        <taxon>Clostridia</taxon>
        <taxon>Eubacteriales</taxon>
        <taxon>Evtepia</taxon>
    </lineage>
</organism>
<feature type="binding site" evidence="12">
    <location>
        <begin position="399"/>
        <end position="402"/>
    </location>
    <ligand>
        <name>meso-2,6-diaminopimelate</name>
        <dbReference type="ChEBI" id="CHEBI:57791"/>
    </ligand>
</feature>
<protein>
    <recommendedName>
        <fullName evidence="12">UDP-N-acetylmuramoyl-L-alanyl-D-glutamate--2,6-diaminopimelate ligase</fullName>
        <ecNumber evidence="12">6.3.2.13</ecNumber>
    </recommendedName>
    <alternativeName>
        <fullName evidence="12">Meso-A2pm-adding enzyme</fullName>
    </alternativeName>
    <alternativeName>
        <fullName evidence="12">Meso-diaminopimelate-adding enzyme</fullName>
    </alternativeName>
    <alternativeName>
        <fullName evidence="12">UDP-MurNAc-L-Ala-D-Glu:meso-diaminopimelate ligase</fullName>
    </alternativeName>
    <alternativeName>
        <fullName evidence="12">UDP-MurNAc-tripeptide synthetase</fullName>
    </alternativeName>
    <alternativeName>
        <fullName evidence="12">UDP-N-acetylmuramyl-tripeptide synthetase</fullName>
    </alternativeName>
</protein>
<comment type="catalytic activity">
    <reaction evidence="12">
        <text>UDP-N-acetyl-alpha-D-muramoyl-L-alanyl-D-glutamate + meso-2,6-diaminopimelate + ATP = UDP-N-acetyl-alpha-D-muramoyl-L-alanyl-gamma-D-glutamyl-meso-2,6-diaminopimelate + ADP + phosphate + H(+)</text>
        <dbReference type="Rhea" id="RHEA:23676"/>
        <dbReference type="ChEBI" id="CHEBI:15378"/>
        <dbReference type="ChEBI" id="CHEBI:30616"/>
        <dbReference type="ChEBI" id="CHEBI:43474"/>
        <dbReference type="ChEBI" id="CHEBI:57791"/>
        <dbReference type="ChEBI" id="CHEBI:83900"/>
        <dbReference type="ChEBI" id="CHEBI:83905"/>
        <dbReference type="ChEBI" id="CHEBI:456216"/>
        <dbReference type="EC" id="6.3.2.13"/>
    </reaction>
</comment>
<keyword evidence="11 12" id="KW-0961">Cell wall biogenesis/degradation</keyword>
<comment type="similarity">
    <text evidence="2 12">Belongs to the MurCDEF family. MurE subfamily.</text>
</comment>
<dbReference type="NCBIfam" id="TIGR01085">
    <property type="entry name" value="murE"/>
    <property type="match status" value="1"/>
</dbReference>
<dbReference type="Pfam" id="PF01225">
    <property type="entry name" value="Mur_ligase"/>
    <property type="match status" value="1"/>
</dbReference>
<dbReference type="InterPro" id="IPR036615">
    <property type="entry name" value="Mur_ligase_C_dom_sf"/>
</dbReference>
<dbReference type="InterPro" id="IPR013221">
    <property type="entry name" value="Mur_ligase_cen"/>
</dbReference>
<dbReference type="Pfam" id="PF08245">
    <property type="entry name" value="Mur_ligase_M"/>
    <property type="match status" value="1"/>
</dbReference>
<evidence type="ECO:0000313" key="17">
    <source>
        <dbReference type="EMBL" id="RFT05722.1"/>
    </source>
</evidence>
<dbReference type="AlphaFoldDB" id="A0A3E2B134"/>
<comment type="function">
    <text evidence="12">Catalyzes the addition of meso-diaminopimelic acid to the nucleotide precursor UDP-N-acetylmuramoyl-L-alanyl-D-glutamate (UMAG) in the biosynthesis of bacterial cell-wall peptidoglycan.</text>
</comment>
<evidence type="ECO:0000256" key="10">
    <source>
        <dbReference type="ARBA" id="ARBA00023306"/>
    </source>
</evidence>
<evidence type="ECO:0000256" key="13">
    <source>
        <dbReference type="RuleBase" id="RU004135"/>
    </source>
</evidence>
<dbReference type="RefSeq" id="WP_117142867.1">
    <property type="nucleotide sequence ID" value="NZ_CAKXKJ010000021.1"/>
</dbReference>
<comment type="caution">
    <text evidence="12">Lacks conserved residue(s) required for the propagation of feature annotation.</text>
</comment>
<feature type="domain" description="Mur ligase N-terminal catalytic" evidence="14">
    <location>
        <begin position="21"/>
        <end position="68"/>
    </location>
</feature>
<gene>
    <name evidence="12" type="primary">murE</name>
    <name evidence="17" type="ORF">DV520_11110</name>
</gene>
<proteinExistence type="inferred from homology"/>
<comment type="pathway">
    <text evidence="1 12 13">Cell wall biogenesis; peptidoglycan biosynthesis.</text>
</comment>
<keyword evidence="6 12" id="KW-0547">Nucleotide-binding</keyword>
<keyword evidence="3 12" id="KW-0963">Cytoplasm</keyword>
<dbReference type="GO" id="GO:0009252">
    <property type="term" value="P:peptidoglycan biosynthetic process"/>
    <property type="evidence" value="ECO:0007669"/>
    <property type="project" value="UniProtKB-UniRule"/>
</dbReference>
<evidence type="ECO:0000256" key="9">
    <source>
        <dbReference type="ARBA" id="ARBA00022984"/>
    </source>
</evidence>
<evidence type="ECO:0000256" key="12">
    <source>
        <dbReference type="HAMAP-Rule" id="MF_00208"/>
    </source>
</evidence>
<feature type="binding site" evidence="12">
    <location>
        <position position="375"/>
    </location>
    <ligand>
        <name>meso-2,6-diaminopimelate</name>
        <dbReference type="ChEBI" id="CHEBI:57791"/>
    </ligand>
</feature>
<evidence type="ECO:0000256" key="3">
    <source>
        <dbReference type="ARBA" id="ARBA00022490"/>
    </source>
</evidence>
<dbReference type="InterPro" id="IPR018109">
    <property type="entry name" value="Folylpolyglutamate_synth_CS"/>
</dbReference>
<evidence type="ECO:0000259" key="15">
    <source>
        <dbReference type="Pfam" id="PF02875"/>
    </source>
</evidence>